<dbReference type="InterPro" id="IPR036890">
    <property type="entry name" value="HATPase_C_sf"/>
</dbReference>
<comment type="caution">
    <text evidence="13">The sequence shown here is derived from an EMBL/GenBank/DDBJ whole genome shotgun (WGS) entry which is preliminary data.</text>
</comment>
<name>A0ABP9VH03_9DEIO</name>
<dbReference type="Gene3D" id="1.10.287.130">
    <property type="match status" value="1"/>
</dbReference>
<dbReference type="PANTHER" id="PTHR45436">
    <property type="entry name" value="SENSOR HISTIDINE KINASE YKOH"/>
    <property type="match status" value="1"/>
</dbReference>
<dbReference type="PANTHER" id="PTHR45436:SF5">
    <property type="entry name" value="SENSOR HISTIDINE KINASE TRCS"/>
    <property type="match status" value="1"/>
</dbReference>
<dbReference type="PROSITE" id="PS50109">
    <property type="entry name" value="HIS_KIN"/>
    <property type="match status" value="1"/>
</dbReference>
<proteinExistence type="predicted"/>
<evidence type="ECO:0000256" key="9">
    <source>
        <dbReference type="ARBA" id="ARBA00023136"/>
    </source>
</evidence>
<dbReference type="InterPro" id="IPR005467">
    <property type="entry name" value="His_kinase_dom"/>
</dbReference>
<evidence type="ECO:0000256" key="11">
    <source>
        <dbReference type="SAM" id="Phobius"/>
    </source>
</evidence>
<keyword evidence="9 11" id="KW-0472">Membrane</keyword>
<evidence type="ECO:0000256" key="3">
    <source>
        <dbReference type="ARBA" id="ARBA00012438"/>
    </source>
</evidence>
<dbReference type="Proteomes" id="UP001458946">
    <property type="component" value="Unassembled WGS sequence"/>
</dbReference>
<feature type="region of interest" description="Disordered" evidence="10">
    <location>
        <begin position="442"/>
        <end position="466"/>
    </location>
</feature>
<dbReference type="Pfam" id="PF02518">
    <property type="entry name" value="HATPase_c"/>
    <property type="match status" value="1"/>
</dbReference>
<dbReference type="CDD" id="cd00082">
    <property type="entry name" value="HisKA"/>
    <property type="match status" value="1"/>
</dbReference>
<comment type="catalytic activity">
    <reaction evidence="1">
        <text>ATP + protein L-histidine = ADP + protein N-phospho-L-histidine.</text>
        <dbReference type="EC" id="2.7.13.3"/>
    </reaction>
</comment>
<organism evidence="13 14">
    <name type="scientific">Deinococcus xinjiangensis</name>
    <dbReference type="NCBI Taxonomy" id="457454"/>
    <lineage>
        <taxon>Bacteria</taxon>
        <taxon>Thermotogati</taxon>
        <taxon>Deinococcota</taxon>
        <taxon>Deinococci</taxon>
        <taxon>Deinococcales</taxon>
        <taxon>Deinococcaceae</taxon>
        <taxon>Deinococcus</taxon>
    </lineage>
</organism>
<keyword evidence="8 11" id="KW-1133">Transmembrane helix</keyword>
<dbReference type="CDD" id="cd00075">
    <property type="entry name" value="HATPase"/>
    <property type="match status" value="1"/>
</dbReference>
<dbReference type="EMBL" id="BAABRN010000054">
    <property type="protein sequence ID" value="GAA5503555.1"/>
    <property type="molecule type" value="Genomic_DNA"/>
</dbReference>
<accession>A0ABP9VH03</accession>
<comment type="subcellular location">
    <subcellularLocation>
        <location evidence="2">Membrane</location>
    </subcellularLocation>
</comment>
<evidence type="ECO:0000313" key="13">
    <source>
        <dbReference type="EMBL" id="GAA5503555.1"/>
    </source>
</evidence>
<evidence type="ECO:0000256" key="10">
    <source>
        <dbReference type="SAM" id="MobiDB-lite"/>
    </source>
</evidence>
<dbReference type="InterPro" id="IPR004358">
    <property type="entry name" value="Sig_transdc_His_kin-like_C"/>
</dbReference>
<keyword evidence="5" id="KW-0808">Transferase</keyword>
<dbReference type="InterPro" id="IPR003661">
    <property type="entry name" value="HisK_dim/P_dom"/>
</dbReference>
<keyword evidence="4" id="KW-0597">Phosphoprotein</keyword>
<evidence type="ECO:0000256" key="4">
    <source>
        <dbReference type="ARBA" id="ARBA00022553"/>
    </source>
</evidence>
<dbReference type="PRINTS" id="PR00344">
    <property type="entry name" value="BCTRLSENSOR"/>
</dbReference>
<reference evidence="13 14" key="1">
    <citation type="submission" date="2024-02" db="EMBL/GenBank/DDBJ databases">
        <title>Deinococcus xinjiangensis NBRC 107630.</title>
        <authorList>
            <person name="Ichikawa N."/>
            <person name="Katano-Makiyama Y."/>
            <person name="Hidaka K."/>
        </authorList>
    </citation>
    <scope>NUCLEOTIDE SEQUENCE [LARGE SCALE GENOMIC DNA]</scope>
    <source>
        <strain evidence="13 14">NBRC 107630</strain>
    </source>
</reference>
<feature type="transmembrane region" description="Helical" evidence="11">
    <location>
        <begin position="166"/>
        <end position="185"/>
    </location>
</feature>
<evidence type="ECO:0000313" key="14">
    <source>
        <dbReference type="Proteomes" id="UP001458946"/>
    </source>
</evidence>
<dbReference type="SMART" id="SM00387">
    <property type="entry name" value="HATPase_c"/>
    <property type="match status" value="1"/>
</dbReference>
<keyword evidence="6 11" id="KW-0812">Transmembrane</keyword>
<dbReference type="Gene3D" id="3.30.565.10">
    <property type="entry name" value="Histidine kinase-like ATPase, C-terminal domain"/>
    <property type="match status" value="1"/>
</dbReference>
<evidence type="ECO:0000256" key="1">
    <source>
        <dbReference type="ARBA" id="ARBA00000085"/>
    </source>
</evidence>
<evidence type="ECO:0000256" key="8">
    <source>
        <dbReference type="ARBA" id="ARBA00022989"/>
    </source>
</evidence>
<dbReference type="SUPFAM" id="SSF55874">
    <property type="entry name" value="ATPase domain of HSP90 chaperone/DNA topoisomerase II/histidine kinase"/>
    <property type="match status" value="1"/>
</dbReference>
<evidence type="ECO:0000259" key="12">
    <source>
        <dbReference type="PROSITE" id="PS50109"/>
    </source>
</evidence>
<feature type="compositionally biased region" description="Acidic residues" evidence="10">
    <location>
        <begin position="445"/>
        <end position="466"/>
    </location>
</feature>
<feature type="domain" description="Histidine kinase" evidence="12">
    <location>
        <begin position="248"/>
        <end position="443"/>
    </location>
</feature>
<keyword evidence="14" id="KW-1185">Reference proteome</keyword>
<protein>
    <recommendedName>
        <fullName evidence="3">histidine kinase</fullName>
        <ecNumber evidence="3">2.7.13.3</ecNumber>
    </recommendedName>
</protein>
<sequence length="466" mass="49801">MPLNPGAGLYSARVAWRHSLRFRLALVYTLAALALIAVIMLGLTSFLLGQMDRQFDRRLNDRAEALAELYTNVMGGLGTTLPPMSGSTAVVDQDGRLSFVSPALQNGVLGTKFKQRDAFPYLKEKRFMVQDTPMRAVTRSAGDFGTVWVALPEDDLVTARNSAATGVGLALLLLPLLMLPLGFWVGKRALGDLGKAADLADRIDPSSSLATLPLPAREDEVHRLLAAINRLLVRIEAGQAREKQLLGQIVHELGAPLTVLKASLARAGERTGDHEVIRAALVADELTFTTQDLMQLARGQLEMKLVWHYISAATLQGRLDRLVPNVQFTGDWTGGILCDPDRLTQALRNLLANARRAAGPQGSVTLNLEETPETVKFTVRDSGAGLPPELGERIFEPFVSGAGSSGLGLSVSRQISVLHGGSLTGNNHPSGGAQFVLTLPGAALGDDEAGDESGDGAADELPEETR</sequence>
<evidence type="ECO:0000256" key="5">
    <source>
        <dbReference type="ARBA" id="ARBA00022679"/>
    </source>
</evidence>
<keyword evidence="7" id="KW-0418">Kinase</keyword>
<gene>
    <name evidence="13" type="primary">sasA_12</name>
    <name evidence="13" type="ORF">Dxin01_03314</name>
</gene>
<dbReference type="InterPro" id="IPR003594">
    <property type="entry name" value="HATPase_dom"/>
</dbReference>
<dbReference type="InterPro" id="IPR050428">
    <property type="entry name" value="TCS_sensor_his_kinase"/>
</dbReference>
<evidence type="ECO:0000256" key="2">
    <source>
        <dbReference type="ARBA" id="ARBA00004370"/>
    </source>
</evidence>
<evidence type="ECO:0000256" key="7">
    <source>
        <dbReference type="ARBA" id="ARBA00022777"/>
    </source>
</evidence>
<evidence type="ECO:0000256" key="6">
    <source>
        <dbReference type="ARBA" id="ARBA00022692"/>
    </source>
</evidence>
<dbReference type="EC" id="2.7.13.3" evidence="3"/>
<feature type="transmembrane region" description="Helical" evidence="11">
    <location>
        <begin position="25"/>
        <end position="48"/>
    </location>
</feature>